<protein>
    <recommendedName>
        <fullName evidence="3">Fibroblast growth factor</fullName>
        <shortName evidence="3">FGF</shortName>
    </recommendedName>
</protein>
<dbReference type="GO" id="GO:0008083">
    <property type="term" value="F:growth factor activity"/>
    <property type="evidence" value="ECO:0007669"/>
    <property type="project" value="UniProtKB-KW"/>
</dbReference>
<evidence type="ECO:0000256" key="2">
    <source>
        <dbReference type="ARBA" id="ARBA00023030"/>
    </source>
</evidence>
<keyword evidence="2" id="KW-0339">Growth factor</keyword>
<sequence length="228" mass="25677">MWRWILRQRRLLLLLQAPLSSWGCRFLALLCLISLAETHPQEGSLTLQDSRPGLRNSSNCSSLFGSSSLSSSVSSSSSSSSSSLERHARSYKHLEGDVRWRRLFSATKFFLKIEKGGKVSGTRKKNCPFSIMEITSVEVGVVALKGVHSGYFLAMNKKGKVYSTKDYSDDCKFKERIEENGYNTYAAVKWKRNGKQMFVALNGKGSPRRGHKTRRKHLSAHFLPILVP</sequence>
<gene>
    <name evidence="6" type="primary">FGF10</name>
</gene>
<feature type="chain" id="PRO_5042583900" description="Fibroblast growth factor" evidence="4">
    <location>
        <begin position="39"/>
        <end position="228"/>
    </location>
</feature>
<feature type="signal peptide" evidence="4">
    <location>
        <begin position="1"/>
        <end position="38"/>
    </location>
</feature>
<evidence type="ECO:0000256" key="3">
    <source>
        <dbReference type="RuleBase" id="RU049442"/>
    </source>
</evidence>
<dbReference type="AlphaFoldDB" id="A0AAJ7SXB2"/>
<keyword evidence="4" id="KW-0732">Signal</keyword>
<organism evidence="5 6">
    <name type="scientific">Petromyzon marinus</name>
    <name type="common">Sea lamprey</name>
    <dbReference type="NCBI Taxonomy" id="7757"/>
    <lineage>
        <taxon>Eukaryota</taxon>
        <taxon>Metazoa</taxon>
        <taxon>Chordata</taxon>
        <taxon>Craniata</taxon>
        <taxon>Vertebrata</taxon>
        <taxon>Cyclostomata</taxon>
        <taxon>Hyperoartia</taxon>
        <taxon>Petromyzontiformes</taxon>
        <taxon>Petromyzontidae</taxon>
        <taxon>Petromyzon</taxon>
    </lineage>
</organism>
<dbReference type="PRINTS" id="PR00263">
    <property type="entry name" value="HBGFFGF"/>
</dbReference>
<reference evidence="6" key="1">
    <citation type="submission" date="2025-08" db="UniProtKB">
        <authorList>
            <consortium name="RefSeq"/>
        </authorList>
    </citation>
    <scope>IDENTIFICATION</scope>
    <source>
        <tissue evidence="6">Sperm</tissue>
    </source>
</reference>
<evidence type="ECO:0000313" key="6">
    <source>
        <dbReference type="RefSeq" id="XP_032806446.1"/>
    </source>
</evidence>
<evidence type="ECO:0000256" key="1">
    <source>
        <dbReference type="ARBA" id="ARBA00007936"/>
    </source>
</evidence>
<dbReference type="SUPFAM" id="SSF50353">
    <property type="entry name" value="Cytokine"/>
    <property type="match status" value="1"/>
</dbReference>
<evidence type="ECO:0000313" key="5">
    <source>
        <dbReference type="Proteomes" id="UP001318040"/>
    </source>
</evidence>
<proteinExistence type="inferred from homology"/>
<dbReference type="SMART" id="SM00442">
    <property type="entry name" value="FGF"/>
    <property type="match status" value="1"/>
</dbReference>
<name>A0AAJ7SXB2_PETMA</name>
<comment type="similarity">
    <text evidence="1 3">Belongs to the heparin-binding growth factors family.</text>
</comment>
<dbReference type="Gene3D" id="2.80.10.50">
    <property type="match status" value="1"/>
</dbReference>
<dbReference type="Proteomes" id="UP001318040">
    <property type="component" value="Chromosome 1"/>
</dbReference>
<evidence type="ECO:0000256" key="4">
    <source>
        <dbReference type="SAM" id="SignalP"/>
    </source>
</evidence>
<dbReference type="PRINTS" id="PR00262">
    <property type="entry name" value="IL1HBGF"/>
</dbReference>
<accession>A0AAJ7SXB2</accession>
<dbReference type="RefSeq" id="XP_032806446.1">
    <property type="nucleotide sequence ID" value="XM_032950555.1"/>
</dbReference>
<dbReference type="InterPro" id="IPR008996">
    <property type="entry name" value="IL1/FGF"/>
</dbReference>
<dbReference type="FunFam" id="2.80.10.50:FF:000004">
    <property type="entry name" value="Fibroblast growth factor"/>
    <property type="match status" value="1"/>
</dbReference>
<dbReference type="PANTHER" id="PTHR11486">
    <property type="entry name" value="FIBROBLAST GROWTH FACTOR"/>
    <property type="match status" value="1"/>
</dbReference>
<dbReference type="Pfam" id="PF00167">
    <property type="entry name" value="FGF"/>
    <property type="match status" value="1"/>
</dbReference>
<dbReference type="KEGG" id="pmrn:116940573"/>
<dbReference type="InterPro" id="IPR002209">
    <property type="entry name" value="Fibroblast_GF_fam"/>
</dbReference>
<keyword evidence="5" id="KW-1185">Reference proteome</keyword>